<organism evidence="2 3">
    <name type="scientific">Brachybacterium epidermidis</name>
    <dbReference type="NCBI Taxonomy" id="2781983"/>
    <lineage>
        <taxon>Bacteria</taxon>
        <taxon>Bacillati</taxon>
        <taxon>Actinomycetota</taxon>
        <taxon>Actinomycetes</taxon>
        <taxon>Micrococcales</taxon>
        <taxon>Dermabacteraceae</taxon>
        <taxon>Brachybacterium</taxon>
    </lineage>
</organism>
<protein>
    <submittedName>
        <fullName evidence="2">DNA primase</fullName>
    </submittedName>
</protein>
<evidence type="ECO:0000256" key="1">
    <source>
        <dbReference type="SAM" id="MobiDB-lite"/>
    </source>
</evidence>
<gene>
    <name evidence="2" type="ORF">IOE58_10805</name>
</gene>
<dbReference type="RefSeq" id="WP_193866393.1">
    <property type="nucleotide sequence ID" value="NZ_JADEYR010000012.1"/>
</dbReference>
<evidence type="ECO:0000313" key="2">
    <source>
        <dbReference type="EMBL" id="MBE9404652.1"/>
    </source>
</evidence>
<evidence type="ECO:0000313" key="3">
    <source>
        <dbReference type="Proteomes" id="UP000644727"/>
    </source>
</evidence>
<reference evidence="2 3" key="1">
    <citation type="submission" date="2020-10" db="EMBL/GenBank/DDBJ databases">
        <title>Draft genome and description of Brachybacterium epidermidis sp nov.</title>
        <authorList>
            <person name="Boxberger M."/>
            <person name="La Scola B."/>
        </authorList>
    </citation>
    <scope>NUCLEOTIDE SEQUENCE [LARGE SCALE GENOMIC DNA]</scope>
    <source>
        <strain evidence="2 3">Marseille-Q2903</strain>
    </source>
</reference>
<sequence length="128" mass="14287">MNTDPRSALAALIAALERHYEAAAASRGDSDPALEAATDRLTTAFDAYDDALFDAYDVATPLVVFDGEDDFDDDDLDDLDDLEDDDDDFDDDDDDFDDEDDDDFDDDDEDDDYDDDGDDDEDPVTSRR</sequence>
<feature type="region of interest" description="Disordered" evidence="1">
    <location>
        <begin position="66"/>
        <end position="128"/>
    </location>
</feature>
<proteinExistence type="predicted"/>
<keyword evidence="3" id="KW-1185">Reference proteome</keyword>
<name>A0ABR9W2L7_9MICO</name>
<dbReference type="Proteomes" id="UP000644727">
    <property type="component" value="Unassembled WGS sequence"/>
</dbReference>
<accession>A0ABR9W2L7</accession>
<comment type="caution">
    <text evidence="2">The sequence shown here is derived from an EMBL/GenBank/DDBJ whole genome shotgun (WGS) entry which is preliminary data.</text>
</comment>
<dbReference type="EMBL" id="JADEYR010000012">
    <property type="protein sequence ID" value="MBE9404652.1"/>
    <property type="molecule type" value="Genomic_DNA"/>
</dbReference>